<dbReference type="Pfam" id="PF06941">
    <property type="entry name" value="NT5C"/>
    <property type="match status" value="1"/>
</dbReference>
<organism evidence="1">
    <name type="scientific">marine metagenome</name>
    <dbReference type="NCBI Taxonomy" id="408172"/>
    <lineage>
        <taxon>unclassified sequences</taxon>
        <taxon>metagenomes</taxon>
        <taxon>ecological metagenomes</taxon>
    </lineage>
</organism>
<accession>A0A382CGD7</accession>
<dbReference type="SFLD" id="SFLDS00003">
    <property type="entry name" value="Haloacid_Dehalogenase"/>
    <property type="match status" value="1"/>
</dbReference>
<name>A0A382CGD7_9ZZZZ</name>
<dbReference type="PANTHER" id="PTHR16504:SF4">
    <property type="entry name" value="5'(3')-DEOXYRIBONUCLEOTIDASE"/>
    <property type="match status" value="1"/>
</dbReference>
<sequence length="228" mass="26085">MGTAPPACHDLFNLTKSKRRVWWVEHSPSFYQPIATVPHQIMGDRMGTHALVCNRMGSPFNHREKIHTALLEGPNMALIYVDMDNVLVDFKSGMQKLGLDEDIDDPDDIPDIFSLMEPMPGAIDGFNKLHGMGHDVYILSTAPWENPSAWSDKLVWVKKYLGDVAYKKLILSHHKNLNEGDYLIDDRDQNGAGEWGERLLRFGFDRITGESFEYPDWDSIIDYFKTID</sequence>
<evidence type="ECO:0000313" key="1">
    <source>
        <dbReference type="EMBL" id="SVB24721.1"/>
    </source>
</evidence>
<dbReference type="EMBL" id="UINC01034218">
    <property type="protein sequence ID" value="SVB24721.1"/>
    <property type="molecule type" value="Genomic_DNA"/>
</dbReference>
<dbReference type="SUPFAM" id="SSF56784">
    <property type="entry name" value="HAD-like"/>
    <property type="match status" value="1"/>
</dbReference>
<dbReference type="SFLD" id="SFLDG01126">
    <property type="entry name" value="C1.2:_Nucleotidase_Like"/>
    <property type="match status" value="1"/>
</dbReference>
<dbReference type="PANTHER" id="PTHR16504">
    <property type="entry name" value="5'(3')-DEOXYRIBONUCLEOTIDASE"/>
    <property type="match status" value="1"/>
</dbReference>
<dbReference type="GO" id="GO:0009223">
    <property type="term" value="P:pyrimidine deoxyribonucleotide catabolic process"/>
    <property type="evidence" value="ECO:0007669"/>
    <property type="project" value="TreeGrafter"/>
</dbReference>
<proteinExistence type="predicted"/>
<dbReference type="GO" id="GO:0008253">
    <property type="term" value="F:5'-nucleotidase activity"/>
    <property type="evidence" value="ECO:0007669"/>
    <property type="project" value="InterPro"/>
</dbReference>
<dbReference type="AlphaFoldDB" id="A0A382CGD7"/>
<dbReference type="InterPro" id="IPR036412">
    <property type="entry name" value="HAD-like_sf"/>
</dbReference>
<dbReference type="Gene3D" id="3.40.50.1000">
    <property type="entry name" value="HAD superfamily/HAD-like"/>
    <property type="match status" value="1"/>
</dbReference>
<reference evidence="1" key="1">
    <citation type="submission" date="2018-05" db="EMBL/GenBank/DDBJ databases">
        <authorList>
            <person name="Lanie J.A."/>
            <person name="Ng W.-L."/>
            <person name="Kazmierczak K.M."/>
            <person name="Andrzejewski T.M."/>
            <person name="Davidsen T.M."/>
            <person name="Wayne K.J."/>
            <person name="Tettelin H."/>
            <person name="Glass J.I."/>
            <person name="Rusch D."/>
            <person name="Podicherti R."/>
            <person name="Tsui H.-C.T."/>
            <person name="Winkler M.E."/>
        </authorList>
    </citation>
    <scope>NUCLEOTIDE SEQUENCE</scope>
</reference>
<dbReference type="SFLD" id="SFLDG01145">
    <property type="entry name" value="C1.2.1"/>
    <property type="match status" value="1"/>
</dbReference>
<protein>
    <submittedName>
        <fullName evidence="1">Uncharacterized protein</fullName>
    </submittedName>
</protein>
<dbReference type="InterPro" id="IPR010708">
    <property type="entry name" value="5'(3')-deoxyribonucleotidase"/>
</dbReference>
<gene>
    <name evidence="1" type="ORF">METZ01_LOCUS177575</name>
</gene>
<dbReference type="InterPro" id="IPR023214">
    <property type="entry name" value="HAD_sf"/>
</dbReference>